<keyword evidence="3" id="KW-1185">Reference proteome</keyword>
<accession>A0AAN5DF47</accession>
<evidence type="ECO:0000256" key="1">
    <source>
        <dbReference type="SAM" id="Phobius"/>
    </source>
</evidence>
<proteinExistence type="predicted"/>
<keyword evidence="1" id="KW-0812">Transmembrane</keyword>
<evidence type="ECO:0000313" key="2">
    <source>
        <dbReference type="EMBL" id="GMR62433.1"/>
    </source>
</evidence>
<dbReference type="Proteomes" id="UP001328107">
    <property type="component" value="Unassembled WGS sequence"/>
</dbReference>
<protein>
    <submittedName>
        <fullName evidence="2">Uncharacterized protein</fullName>
    </submittedName>
</protein>
<dbReference type="AlphaFoldDB" id="A0AAN5DF47"/>
<dbReference type="EMBL" id="BTRK01000006">
    <property type="protein sequence ID" value="GMR62433.1"/>
    <property type="molecule type" value="Genomic_DNA"/>
</dbReference>
<name>A0AAN5DF47_9BILA</name>
<gene>
    <name evidence="2" type="ORF">PMAYCL1PPCAC_32628</name>
</gene>
<comment type="caution">
    <text evidence="2">The sequence shown here is derived from an EMBL/GenBank/DDBJ whole genome shotgun (WGS) entry which is preliminary data.</text>
</comment>
<evidence type="ECO:0000313" key="3">
    <source>
        <dbReference type="Proteomes" id="UP001328107"/>
    </source>
</evidence>
<keyword evidence="1" id="KW-0472">Membrane</keyword>
<reference evidence="3" key="1">
    <citation type="submission" date="2022-10" db="EMBL/GenBank/DDBJ databases">
        <title>Genome assembly of Pristionchus species.</title>
        <authorList>
            <person name="Yoshida K."/>
            <person name="Sommer R.J."/>
        </authorList>
    </citation>
    <scope>NUCLEOTIDE SEQUENCE [LARGE SCALE GENOMIC DNA]</scope>
    <source>
        <strain evidence="3">RS5460</strain>
    </source>
</reference>
<organism evidence="2 3">
    <name type="scientific">Pristionchus mayeri</name>
    <dbReference type="NCBI Taxonomy" id="1317129"/>
    <lineage>
        <taxon>Eukaryota</taxon>
        <taxon>Metazoa</taxon>
        <taxon>Ecdysozoa</taxon>
        <taxon>Nematoda</taxon>
        <taxon>Chromadorea</taxon>
        <taxon>Rhabditida</taxon>
        <taxon>Rhabditina</taxon>
        <taxon>Diplogasteromorpha</taxon>
        <taxon>Diplogasteroidea</taxon>
        <taxon>Neodiplogasteridae</taxon>
        <taxon>Pristionchus</taxon>
    </lineage>
</organism>
<feature type="non-terminal residue" evidence="2">
    <location>
        <position position="1"/>
    </location>
</feature>
<feature type="transmembrane region" description="Helical" evidence="1">
    <location>
        <begin position="33"/>
        <end position="55"/>
    </location>
</feature>
<keyword evidence="1" id="KW-1133">Transmembrane helix</keyword>
<sequence length="102" mass="11385">VQFLVRMLSPKLYVRCGQDGGSRGLEGRGPLQIFQLLNFFFILMNTLPFLSIPFLKTRNADSSSSSSNEETGACSDEQLISLFCDSFFVRCALISSFSVEEQ</sequence>